<dbReference type="PANTHER" id="PTHR11078:SF3">
    <property type="entry name" value="ANTITERMINATION NUSB DOMAIN-CONTAINING PROTEIN"/>
    <property type="match status" value="1"/>
</dbReference>
<evidence type="ECO:0000256" key="6">
    <source>
        <dbReference type="HAMAP-Rule" id="MF_00073"/>
    </source>
</evidence>
<dbReference type="RefSeq" id="WP_131911656.1">
    <property type="nucleotide sequence ID" value="NZ_OU594967.1"/>
</dbReference>
<keyword evidence="3 6" id="KW-0694">RNA-binding</keyword>
<evidence type="ECO:0000313" key="8">
    <source>
        <dbReference type="EMBL" id="TCK58692.1"/>
    </source>
</evidence>
<dbReference type="NCBIfam" id="TIGR01951">
    <property type="entry name" value="nusB"/>
    <property type="match status" value="1"/>
</dbReference>
<feature type="domain" description="NusB/RsmB/TIM44" evidence="7">
    <location>
        <begin position="7"/>
        <end position="130"/>
    </location>
</feature>
<dbReference type="GO" id="GO:0031564">
    <property type="term" value="P:transcription antitermination"/>
    <property type="evidence" value="ECO:0007669"/>
    <property type="project" value="UniProtKB-KW"/>
</dbReference>
<dbReference type="CDD" id="cd00619">
    <property type="entry name" value="Terminator_NusB"/>
    <property type="match status" value="1"/>
</dbReference>
<dbReference type="AlphaFoldDB" id="A0A4R1K3N8"/>
<proteinExistence type="inferred from homology"/>
<dbReference type="Gene3D" id="1.10.940.10">
    <property type="entry name" value="NusB-like"/>
    <property type="match status" value="1"/>
</dbReference>
<keyword evidence="2 6" id="KW-0889">Transcription antitermination</keyword>
<dbReference type="GO" id="GO:0003723">
    <property type="term" value="F:RNA binding"/>
    <property type="evidence" value="ECO:0007669"/>
    <property type="project" value="UniProtKB-UniRule"/>
</dbReference>
<evidence type="ECO:0000256" key="1">
    <source>
        <dbReference type="ARBA" id="ARBA00005952"/>
    </source>
</evidence>
<dbReference type="Proteomes" id="UP000295565">
    <property type="component" value="Unassembled WGS sequence"/>
</dbReference>
<dbReference type="EMBL" id="SMGD01000011">
    <property type="protein sequence ID" value="TCK58692.1"/>
    <property type="molecule type" value="Genomic_DNA"/>
</dbReference>
<reference evidence="8 9" key="1">
    <citation type="submission" date="2019-03" db="EMBL/GenBank/DDBJ databases">
        <title>Genomic Encyclopedia of Type Strains, Phase IV (KMG-IV): sequencing the most valuable type-strain genomes for metagenomic binning, comparative biology and taxonomic classification.</title>
        <authorList>
            <person name="Goeker M."/>
        </authorList>
    </citation>
    <scope>NUCLEOTIDE SEQUENCE [LARGE SCALE GENOMIC DNA]</scope>
    <source>
        <strain evidence="8 9">DSM 18577</strain>
    </source>
</reference>
<dbReference type="InterPro" id="IPR011605">
    <property type="entry name" value="NusB_fam"/>
</dbReference>
<evidence type="ECO:0000256" key="5">
    <source>
        <dbReference type="ARBA" id="ARBA00023163"/>
    </source>
</evidence>
<keyword evidence="4 6" id="KW-0805">Transcription regulation</keyword>
<protein>
    <recommendedName>
        <fullName evidence="6">Transcription antitermination protein NusB</fullName>
    </recommendedName>
    <alternativeName>
        <fullName evidence="6">Antitermination factor NusB</fullName>
    </alternativeName>
</protein>
<dbReference type="GO" id="GO:0006353">
    <property type="term" value="P:DNA-templated transcription termination"/>
    <property type="evidence" value="ECO:0007669"/>
    <property type="project" value="UniProtKB-UniRule"/>
</dbReference>
<name>A0A4R1K3N8_9GAMM</name>
<dbReference type="Pfam" id="PF01029">
    <property type="entry name" value="NusB"/>
    <property type="match status" value="1"/>
</dbReference>
<comment type="similarity">
    <text evidence="1 6">Belongs to the NusB family.</text>
</comment>
<dbReference type="InterPro" id="IPR006027">
    <property type="entry name" value="NusB_RsmB_TIM44"/>
</dbReference>
<evidence type="ECO:0000259" key="7">
    <source>
        <dbReference type="Pfam" id="PF01029"/>
    </source>
</evidence>
<dbReference type="SUPFAM" id="SSF48013">
    <property type="entry name" value="NusB-like"/>
    <property type="match status" value="1"/>
</dbReference>
<sequence length="138" mass="15973">MKPSARRKARQFATQAIYQWQMTGDHIDNIEHQFLTEQDMSKADVSYFKQLIEGIAVHHEKLDQMMSSCLARRLDELDLVDHAILLIGMYELTQCKDLPPKVAINEAIELAKIFAADDSHKFVNGVLDKYFHLQELKK</sequence>
<dbReference type="PANTHER" id="PTHR11078">
    <property type="entry name" value="N UTILIZATION SUBSTANCE PROTEIN B-RELATED"/>
    <property type="match status" value="1"/>
</dbReference>
<organism evidence="8 9">
    <name type="scientific">Celerinatantimonas diazotrophica</name>
    <dbReference type="NCBI Taxonomy" id="412034"/>
    <lineage>
        <taxon>Bacteria</taxon>
        <taxon>Pseudomonadati</taxon>
        <taxon>Pseudomonadota</taxon>
        <taxon>Gammaproteobacteria</taxon>
        <taxon>Celerinatantimonadaceae</taxon>
        <taxon>Celerinatantimonas</taxon>
    </lineage>
</organism>
<dbReference type="GO" id="GO:0005829">
    <property type="term" value="C:cytosol"/>
    <property type="evidence" value="ECO:0007669"/>
    <property type="project" value="TreeGrafter"/>
</dbReference>
<keyword evidence="5 6" id="KW-0804">Transcription</keyword>
<dbReference type="OrthoDB" id="9789556at2"/>
<evidence type="ECO:0000256" key="4">
    <source>
        <dbReference type="ARBA" id="ARBA00023015"/>
    </source>
</evidence>
<comment type="function">
    <text evidence="6">Involved in transcription antitermination. Required for transcription of ribosomal RNA (rRNA) genes. Binds specifically to the boxA antiterminator sequence of the ribosomal RNA (rrn) operons.</text>
</comment>
<evidence type="ECO:0000313" key="9">
    <source>
        <dbReference type="Proteomes" id="UP000295565"/>
    </source>
</evidence>
<gene>
    <name evidence="6" type="primary">nusB</name>
    <name evidence="8" type="ORF">EV690_0829</name>
</gene>
<evidence type="ECO:0000256" key="2">
    <source>
        <dbReference type="ARBA" id="ARBA00022814"/>
    </source>
</evidence>
<accession>A0A4R1K3N8</accession>
<keyword evidence="9" id="KW-1185">Reference proteome</keyword>
<dbReference type="InterPro" id="IPR035926">
    <property type="entry name" value="NusB-like_sf"/>
</dbReference>
<comment type="caution">
    <text evidence="8">The sequence shown here is derived from an EMBL/GenBank/DDBJ whole genome shotgun (WGS) entry which is preliminary data.</text>
</comment>
<dbReference type="HAMAP" id="MF_00073">
    <property type="entry name" value="NusB"/>
    <property type="match status" value="1"/>
</dbReference>
<evidence type="ECO:0000256" key="3">
    <source>
        <dbReference type="ARBA" id="ARBA00022884"/>
    </source>
</evidence>